<dbReference type="PROSITE" id="PS50994">
    <property type="entry name" value="INTEGRASE"/>
    <property type="match status" value="1"/>
</dbReference>
<evidence type="ECO:0000256" key="6">
    <source>
        <dbReference type="ARBA" id="ARBA00022801"/>
    </source>
</evidence>
<dbReference type="Proteomes" id="UP001458880">
    <property type="component" value="Unassembled WGS sequence"/>
</dbReference>
<keyword evidence="3" id="KW-0548">Nucleotidyltransferase</keyword>
<evidence type="ECO:0000256" key="1">
    <source>
        <dbReference type="ARBA" id="ARBA00012493"/>
    </source>
</evidence>
<dbReference type="InterPro" id="IPR043128">
    <property type="entry name" value="Rev_trsase/Diguanyl_cyclase"/>
</dbReference>
<dbReference type="InterPro" id="IPR043502">
    <property type="entry name" value="DNA/RNA_pol_sf"/>
</dbReference>
<dbReference type="GO" id="GO:0006508">
    <property type="term" value="P:proteolysis"/>
    <property type="evidence" value="ECO:0007669"/>
    <property type="project" value="InterPro"/>
</dbReference>
<dbReference type="PANTHER" id="PTHR37984">
    <property type="entry name" value="PROTEIN CBG26694"/>
    <property type="match status" value="1"/>
</dbReference>
<dbReference type="GO" id="GO:0015074">
    <property type="term" value="P:DNA integration"/>
    <property type="evidence" value="ECO:0007669"/>
    <property type="project" value="InterPro"/>
</dbReference>
<dbReference type="GO" id="GO:0003676">
    <property type="term" value="F:nucleic acid binding"/>
    <property type="evidence" value="ECO:0007669"/>
    <property type="project" value="InterPro"/>
</dbReference>
<dbReference type="PANTHER" id="PTHR37984:SF5">
    <property type="entry name" value="PROTEIN NYNRIN-LIKE"/>
    <property type="match status" value="1"/>
</dbReference>
<dbReference type="SUPFAM" id="SSF56672">
    <property type="entry name" value="DNA/RNA polymerases"/>
    <property type="match status" value="1"/>
</dbReference>
<dbReference type="PROSITE" id="PS50175">
    <property type="entry name" value="ASP_PROT_RETROV"/>
    <property type="match status" value="1"/>
</dbReference>
<keyword evidence="2" id="KW-0808">Transferase</keyword>
<evidence type="ECO:0000313" key="10">
    <source>
        <dbReference type="EMBL" id="KAK9718545.1"/>
    </source>
</evidence>
<comment type="caution">
    <text evidence="10">The sequence shown here is derived from an EMBL/GenBank/DDBJ whole genome shotgun (WGS) entry which is preliminary data.</text>
</comment>
<dbReference type="InterPro" id="IPR021109">
    <property type="entry name" value="Peptidase_aspartic_dom_sf"/>
</dbReference>
<gene>
    <name evidence="10" type="ORF">QE152_g23130</name>
</gene>
<dbReference type="PROSITE" id="PS00141">
    <property type="entry name" value="ASP_PROTEASE"/>
    <property type="match status" value="1"/>
</dbReference>
<feature type="domain" description="Peptidase A2" evidence="8">
    <location>
        <begin position="3"/>
        <end position="84"/>
    </location>
</feature>
<dbReference type="GO" id="GO:0003964">
    <property type="term" value="F:RNA-directed DNA polymerase activity"/>
    <property type="evidence" value="ECO:0007669"/>
    <property type="project" value="UniProtKB-KW"/>
</dbReference>
<evidence type="ECO:0000259" key="8">
    <source>
        <dbReference type="PROSITE" id="PS50175"/>
    </source>
</evidence>
<dbReference type="InterPro" id="IPR001969">
    <property type="entry name" value="Aspartic_peptidase_AS"/>
</dbReference>
<dbReference type="EMBL" id="JASPKY010000227">
    <property type="protein sequence ID" value="KAK9718545.1"/>
    <property type="molecule type" value="Genomic_DNA"/>
</dbReference>
<keyword evidence="6" id="KW-0378">Hydrolase</keyword>
<protein>
    <recommendedName>
        <fullName evidence="1">RNA-directed DNA polymerase</fullName>
        <ecNumber evidence="1">2.7.7.49</ecNumber>
    </recommendedName>
</protein>
<evidence type="ECO:0000256" key="2">
    <source>
        <dbReference type="ARBA" id="ARBA00022679"/>
    </source>
</evidence>
<accession>A0AAW1KJV9</accession>
<dbReference type="SUPFAM" id="SSF50630">
    <property type="entry name" value="Acid proteases"/>
    <property type="match status" value="1"/>
</dbReference>
<keyword evidence="5" id="KW-0255">Endonuclease</keyword>
<keyword evidence="4" id="KW-0540">Nuclease</keyword>
<dbReference type="Gene3D" id="3.10.10.10">
    <property type="entry name" value="HIV Type 1 Reverse Transcriptase, subunit A, domain 1"/>
    <property type="match status" value="1"/>
</dbReference>
<dbReference type="InterPro" id="IPR001995">
    <property type="entry name" value="Peptidase_A2_cat"/>
</dbReference>
<name>A0AAW1KJV9_POPJA</name>
<dbReference type="Pfam" id="PF13975">
    <property type="entry name" value="gag-asp_proteas"/>
    <property type="match status" value="1"/>
</dbReference>
<dbReference type="InterPro" id="IPR041588">
    <property type="entry name" value="Integrase_H2C2"/>
</dbReference>
<dbReference type="GO" id="GO:0004190">
    <property type="term" value="F:aspartic-type endopeptidase activity"/>
    <property type="evidence" value="ECO:0007669"/>
    <property type="project" value="InterPro"/>
</dbReference>
<sequence>MSVDALVDTGATVSCMSQRLLDQLPKSAIRSVQSSRTKLSLANGDTVESRARTSVQIELGRTTLPISFVIMPKNTYDIILGMDALKQMNIVIDVGKREVRHAMKKDNPSTHLESVAAILTEEQKLDEFLRTEMGKFSRVRGRTSQVEHVIRIQPGTVPIKQSRPITAFTVPGKGLFQFKVLPFGLHSAGATFQRFLDSIIGPDLANIALVYLDDVVVLGRTFDEHLKENEEIFAVFQGNACPWYNKIYQAVTNSPSRYPEYLIHNEVLYRSFPGAHGETPWKLCIPKSERPRILKEIHDAPEAGHLGITKSIARAANRYYWPGMFREIRRYVQKCESCARHKFSQQKPFGQMLYSPVDCPWEQQVSIDLMGPTVLLVQVIKEKVIYRFGAPKRFICDNGSQFTSNQFRTAAKEKEKVIYRFGAPKRFICDNGSQFTSNQFRTAAKDWGVEIRFTAPYAPHQNPVERANRVIGPMLAHGVLKSGLPLLIHPIRIQ</sequence>
<dbReference type="Gene3D" id="1.10.340.70">
    <property type="match status" value="1"/>
</dbReference>
<dbReference type="Pfam" id="PF00665">
    <property type="entry name" value="rve"/>
    <property type="match status" value="1"/>
</dbReference>
<dbReference type="InterPro" id="IPR012337">
    <property type="entry name" value="RNaseH-like_sf"/>
</dbReference>
<proteinExistence type="predicted"/>
<dbReference type="EC" id="2.7.7.49" evidence="1"/>
<evidence type="ECO:0000256" key="5">
    <source>
        <dbReference type="ARBA" id="ARBA00022759"/>
    </source>
</evidence>
<dbReference type="Gene3D" id="3.30.420.10">
    <property type="entry name" value="Ribonuclease H-like superfamily/Ribonuclease H"/>
    <property type="match status" value="2"/>
</dbReference>
<dbReference type="Pfam" id="PF00078">
    <property type="entry name" value="RVT_1"/>
    <property type="match status" value="1"/>
</dbReference>
<evidence type="ECO:0000256" key="7">
    <source>
        <dbReference type="ARBA" id="ARBA00022918"/>
    </source>
</evidence>
<evidence type="ECO:0000256" key="3">
    <source>
        <dbReference type="ARBA" id="ARBA00022695"/>
    </source>
</evidence>
<dbReference type="FunFam" id="1.10.340.70:FF:000001">
    <property type="entry name" value="Retrovirus-related Pol polyprotein from transposon gypsy-like Protein"/>
    <property type="match status" value="1"/>
</dbReference>
<keyword evidence="7" id="KW-0695">RNA-directed DNA polymerase</keyword>
<dbReference type="SUPFAM" id="SSF53098">
    <property type="entry name" value="Ribonuclease H-like"/>
    <property type="match status" value="2"/>
</dbReference>
<reference evidence="10 11" key="1">
    <citation type="journal article" date="2024" name="BMC Genomics">
        <title>De novo assembly and annotation of Popillia japonica's genome with initial clues to its potential as an invasive pest.</title>
        <authorList>
            <person name="Cucini C."/>
            <person name="Boschi S."/>
            <person name="Funari R."/>
            <person name="Cardaioli E."/>
            <person name="Iannotti N."/>
            <person name="Marturano G."/>
            <person name="Paoli F."/>
            <person name="Bruttini M."/>
            <person name="Carapelli A."/>
            <person name="Frati F."/>
            <person name="Nardi F."/>
        </authorList>
    </citation>
    <scope>NUCLEOTIDE SEQUENCE [LARGE SCALE GENOMIC DNA]</scope>
    <source>
        <strain evidence="10">DMR45628</strain>
    </source>
</reference>
<dbReference type="CDD" id="cd00303">
    <property type="entry name" value="retropepsin_like"/>
    <property type="match status" value="1"/>
</dbReference>
<dbReference type="AlphaFoldDB" id="A0AAW1KJV9"/>
<evidence type="ECO:0000256" key="4">
    <source>
        <dbReference type="ARBA" id="ARBA00022722"/>
    </source>
</evidence>
<dbReference type="InterPro" id="IPR036397">
    <property type="entry name" value="RNaseH_sf"/>
</dbReference>
<dbReference type="InterPro" id="IPR050951">
    <property type="entry name" value="Retrovirus_Pol_polyprotein"/>
</dbReference>
<dbReference type="CDD" id="cd01647">
    <property type="entry name" value="RT_LTR"/>
    <property type="match status" value="1"/>
</dbReference>
<organism evidence="10 11">
    <name type="scientific">Popillia japonica</name>
    <name type="common">Japanese beetle</name>
    <dbReference type="NCBI Taxonomy" id="7064"/>
    <lineage>
        <taxon>Eukaryota</taxon>
        <taxon>Metazoa</taxon>
        <taxon>Ecdysozoa</taxon>
        <taxon>Arthropoda</taxon>
        <taxon>Hexapoda</taxon>
        <taxon>Insecta</taxon>
        <taxon>Pterygota</taxon>
        <taxon>Neoptera</taxon>
        <taxon>Endopterygota</taxon>
        <taxon>Coleoptera</taxon>
        <taxon>Polyphaga</taxon>
        <taxon>Scarabaeiformia</taxon>
        <taxon>Scarabaeidae</taxon>
        <taxon>Rutelinae</taxon>
        <taxon>Popillia</taxon>
    </lineage>
</organism>
<dbReference type="InterPro" id="IPR001584">
    <property type="entry name" value="Integrase_cat-core"/>
</dbReference>
<keyword evidence="11" id="KW-1185">Reference proteome</keyword>
<dbReference type="Gene3D" id="3.30.70.270">
    <property type="match status" value="1"/>
</dbReference>
<dbReference type="Gene3D" id="2.40.70.10">
    <property type="entry name" value="Acid Proteases"/>
    <property type="match status" value="1"/>
</dbReference>
<dbReference type="GO" id="GO:0042575">
    <property type="term" value="C:DNA polymerase complex"/>
    <property type="evidence" value="ECO:0007669"/>
    <property type="project" value="UniProtKB-ARBA"/>
</dbReference>
<dbReference type="GO" id="GO:0004519">
    <property type="term" value="F:endonuclease activity"/>
    <property type="evidence" value="ECO:0007669"/>
    <property type="project" value="UniProtKB-KW"/>
</dbReference>
<feature type="domain" description="Integrase catalytic" evidence="9">
    <location>
        <begin position="352"/>
        <end position="494"/>
    </location>
</feature>
<evidence type="ECO:0000313" key="11">
    <source>
        <dbReference type="Proteomes" id="UP001458880"/>
    </source>
</evidence>
<dbReference type="Pfam" id="PF17921">
    <property type="entry name" value="Integrase_H2C2"/>
    <property type="match status" value="1"/>
</dbReference>
<dbReference type="InterPro" id="IPR000477">
    <property type="entry name" value="RT_dom"/>
</dbReference>
<evidence type="ECO:0000259" key="9">
    <source>
        <dbReference type="PROSITE" id="PS50994"/>
    </source>
</evidence>